<proteinExistence type="predicted"/>
<keyword evidence="1" id="KW-0472">Membrane</keyword>
<comment type="caution">
    <text evidence="2">The sequence shown here is derived from an EMBL/GenBank/DDBJ whole genome shotgun (WGS) entry which is preliminary data.</text>
</comment>
<dbReference type="InterPro" id="IPR021741">
    <property type="entry name" value="DUF3311"/>
</dbReference>
<dbReference type="Pfam" id="PF11755">
    <property type="entry name" value="DUF3311"/>
    <property type="match status" value="1"/>
</dbReference>
<gene>
    <name evidence="2" type="ORF">PQR63_05005</name>
</gene>
<dbReference type="PANTHER" id="PTHR40034:SF1">
    <property type="entry name" value="BSL5891 PROTEIN"/>
    <property type="match status" value="1"/>
</dbReference>
<sequence length="72" mass="8020">MSAVRYLALVPVASVMLGPFFANRVTPFLFGLPFLLSWMALSLAMTSVVMYIVYRFDPRNAPGYVELGEQGE</sequence>
<dbReference type="RefSeq" id="WP_408166178.1">
    <property type="nucleotide sequence ID" value="NZ_JAQQFR010000003.1"/>
</dbReference>
<organism evidence="2 3">
    <name type="scientific">Herbaspirillum rhizosphaerae</name>
    <dbReference type="NCBI Taxonomy" id="346179"/>
    <lineage>
        <taxon>Bacteria</taxon>
        <taxon>Pseudomonadati</taxon>
        <taxon>Pseudomonadota</taxon>
        <taxon>Betaproteobacteria</taxon>
        <taxon>Burkholderiales</taxon>
        <taxon>Oxalobacteraceae</taxon>
        <taxon>Herbaspirillum</taxon>
    </lineage>
</organism>
<keyword evidence="3" id="KW-1185">Reference proteome</keyword>
<dbReference type="PANTHER" id="PTHR40034">
    <property type="entry name" value="BSL5891 PROTEIN"/>
    <property type="match status" value="1"/>
</dbReference>
<evidence type="ECO:0000313" key="2">
    <source>
        <dbReference type="EMBL" id="MFL9877723.1"/>
    </source>
</evidence>
<accession>A0ABW8Z669</accession>
<evidence type="ECO:0000256" key="1">
    <source>
        <dbReference type="SAM" id="Phobius"/>
    </source>
</evidence>
<dbReference type="EMBL" id="JAQQFR010000003">
    <property type="protein sequence ID" value="MFL9877723.1"/>
    <property type="molecule type" value="Genomic_DNA"/>
</dbReference>
<dbReference type="Proteomes" id="UP001629214">
    <property type="component" value="Unassembled WGS sequence"/>
</dbReference>
<name>A0ABW8Z669_9BURK</name>
<keyword evidence="1" id="KW-1133">Transmembrane helix</keyword>
<keyword evidence="1" id="KW-0812">Transmembrane</keyword>
<feature type="transmembrane region" description="Helical" evidence="1">
    <location>
        <begin position="32"/>
        <end position="54"/>
    </location>
</feature>
<protein>
    <submittedName>
        <fullName evidence="2">DUF3311 domain-containing protein</fullName>
    </submittedName>
</protein>
<evidence type="ECO:0000313" key="3">
    <source>
        <dbReference type="Proteomes" id="UP001629214"/>
    </source>
</evidence>
<reference evidence="2 3" key="1">
    <citation type="journal article" date="2024" name="Chem. Sci.">
        <title>Discovery of megapolipeptins by genome mining of a Burkholderiales bacteria collection.</title>
        <authorList>
            <person name="Paulo B.S."/>
            <person name="Recchia M.J.J."/>
            <person name="Lee S."/>
            <person name="Fergusson C.H."/>
            <person name="Romanowski S.B."/>
            <person name="Hernandez A."/>
            <person name="Krull N."/>
            <person name="Liu D.Y."/>
            <person name="Cavanagh H."/>
            <person name="Bos A."/>
            <person name="Gray C.A."/>
            <person name="Murphy B.T."/>
            <person name="Linington R.G."/>
            <person name="Eustaquio A.S."/>
        </authorList>
    </citation>
    <scope>NUCLEOTIDE SEQUENCE [LARGE SCALE GENOMIC DNA]</scope>
    <source>
        <strain evidence="2 3">RL21-008-BIB-B</strain>
    </source>
</reference>